<keyword evidence="1" id="KW-1015">Disulfide bond</keyword>
<dbReference type="PROSITE" id="PS50240">
    <property type="entry name" value="TRYPSIN_DOM"/>
    <property type="match status" value="1"/>
</dbReference>
<dbReference type="PANTHER" id="PTHR24271:SF87">
    <property type="entry name" value="ARGININE ESTERASE-LIKE-RELATED"/>
    <property type="match status" value="1"/>
</dbReference>
<dbReference type="SMART" id="SM00020">
    <property type="entry name" value="Tryp_SPc"/>
    <property type="match status" value="1"/>
</dbReference>
<dbReference type="AlphaFoldDB" id="A0A8C4ZDM4"/>
<keyword evidence="4" id="KW-1185">Reference proteome</keyword>
<dbReference type="CDD" id="cd00190">
    <property type="entry name" value="Tryp_SPc"/>
    <property type="match status" value="1"/>
</dbReference>
<dbReference type="Proteomes" id="UP000694546">
    <property type="component" value="Chromosome 12"/>
</dbReference>
<reference evidence="3" key="1">
    <citation type="submission" date="2025-08" db="UniProtKB">
        <authorList>
            <consortium name="Ensembl"/>
        </authorList>
    </citation>
    <scope>IDENTIFICATION</scope>
</reference>
<sequence>MSISGVFQEHLDILTLLCAFVMNPLGGTIINGREVPPNSLPYMASVQHNGEHICGGFLIKKDIVLTAAHCDINPSQIEPIQLPNGKMKIKNNTPCRVAGWGSIMSGGPGVEKLRDVDVATIDRRICKQRWATLPILCVNYFVVLIFFQGDSGGPLVCNTMAVGIVSYTGNTCDYPHLPNVYTDITKFLPWINDPKAKKKYEC</sequence>
<evidence type="ECO:0000259" key="2">
    <source>
        <dbReference type="PROSITE" id="PS50240"/>
    </source>
</evidence>
<name>A0A8C4ZDM4_GADMO</name>
<dbReference type="GO" id="GO:0006508">
    <property type="term" value="P:proteolysis"/>
    <property type="evidence" value="ECO:0007669"/>
    <property type="project" value="UniProtKB-KW"/>
</dbReference>
<evidence type="ECO:0000313" key="3">
    <source>
        <dbReference type="Ensembl" id="ENSGMOP00000012624.2"/>
    </source>
</evidence>
<dbReference type="InterPro" id="IPR001254">
    <property type="entry name" value="Trypsin_dom"/>
</dbReference>
<evidence type="ECO:0000256" key="1">
    <source>
        <dbReference type="ARBA" id="ARBA00023157"/>
    </source>
</evidence>
<dbReference type="GO" id="GO:0004252">
    <property type="term" value="F:serine-type endopeptidase activity"/>
    <property type="evidence" value="ECO:0007669"/>
    <property type="project" value="InterPro"/>
</dbReference>
<evidence type="ECO:0000313" key="4">
    <source>
        <dbReference type="Proteomes" id="UP000694546"/>
    </source>
</evidence>
<reference evidence="3" key="2">
    <citation type="submission" date="2025-09" db="UniProtKB">
        <authorList>
            <consortium name="Ensembl"/>
        </authorList>
    </citation>
    <scope>IDENTIFICATION</scope>
</reference>
<dbReference type="SUPFAM" id="SSF50494">
    <property type="entry name" value="Trypsin-like serine proteases"/>
    <property type="match status" value="1"/>
</dbReference>
<dbReference type="Pfam" id="PF00089">
    <property type="entry name" value="Trypsin"/>
    <property type="match status" value="2"/>
</dbReference>
<dbReference type="InterPro" id="IPR009003">
    <property type="entry name" value="Peptidase_S1_PA"/>
</dbReference>
<dbReference type="PANTHER" id="PTHR24271">
    <property type="entry name" value="KALLIKREIN-RELATED"/>
    <property type="match status" value="1"/>
</dbReference>
<organism evidence="3 4">
    <name type="scientific">Gadus morhua</name>
    <name type="common">Atlantic cod</name>
    <dbReference type="NCBI Taxonomy" id="8049"/>
    <lineage>
        <taxon>Eukaryota</taxon>
        <taxon>Metazoa</taxon>
        <taxon>Chordata</taxon>
        <taxon>Craniata</taxon>
        <taxon>Vertebrata</taxon>
        <taxon>Euteleostomi</taxon>
        <taxon>Actinopterygii</taxon>
        <taxon>Neopterygii</taxon>
        <taxon>Teleostei</taxon>
        <taxon>Neoteleostei</taxon>
        <taxon>Acanthomorphata</taxon>
        <taxon>Zeiogadaria</taxon>
        <taxon>Gadariae</taxon>
        <taxon>Gadiformes</taxon>
        <taxon>Gadoidei</taxon>
        <taxon>Gadidae</taxon>
        <taxon>Gadus</taxon>
    </lineage>
</organism>
<proteinExistence type="predicted"/>
<dbReference type="InterPro" id="IPR043504">
    <property type="entry name" value="Peptidase_S1_PA_chymotrypsin"/>
</dbReference>
<protein>
    <submittedName>
        <fullName evidence="3">Duodenase-1-like</fullName>
    </submittedName>
</protein>
<dbReference type="GeneTree" id="ENSGT00910000144271"/>
<feature type="domain" description="Peptidase S1" evidence="2">
    <location>
        <begin position="29"/>
        <end position="196"/>
    </location>
</feature>
<gene>
    <name evidence="3" type="primary">LOC115556196</name>
</gene>
<accession>A0A8C4ZDM4</accession>
<dbReference type="PROSITE" id="PS00134">
    <property type="entry name" value="TRYPSIN_HIS"/>
    <property type="match status" value="1"/>
</dbReference>
<dbReference type="InterPro" id="IPR018114">
    <property type="entry name" value="TRYPSIN_HIS"/>
</dbReference>
<dbReference type="Gene3D" id="2.40.10.10">
    <property type="entry name" value="Trypsin-like serine proteases"/>
    <property type="match status" value="3"/>
</dbReference>
<dbReference type="Ensembl" id="ENSGMOT00000012958.2">
    <property type="protein sequence ID" value="ENSGMOP00000012624.2"/>
    <property type="gene ID" value="ENSGMOG00000011820.2"/>
</dbReference>